<dbReference type="PRINTS" id="PR00035">
    <property type="entry name" value="HTHGNTR"/>
</dbReference>
<dbReference type="CDD" id="cd07377">
    <property type="entry name" value="WHTH_GntR"/>
    <property type="match status" value="1"/>
</dbReference>
<dbReference type="GO" id="GO:0030170">
    <property type="term" value="F:pyridoxal phosphate binding"/>
    <property type="evidence" value="ECO:0007669"/>
    <property type="project" value="InterPro"/>
</dbReference>
<dbReference type="Pfam" id="PF00392">
    <property type="entry name" value="GntR"/>
    <property type="match status" value="1"/>
</dbReference>
<dbReference type="STRING" id="161895.CPHO_09950"/>
<dbReference type="InterPro" id="IPR015424">
    <property type="entry name" value="PyrdxlP-dep_Trfase"/>
</dbReference>
<dbReference type="RefSeq" id="WP_075735417.1">
    <property type="nucleotide sequence ID" value="NZ_CP009249.1"/>
</dbReference>
<organism evidence="7 8">
    <name type="scientific">Corynebacterium phocae</name>
    <dbReference type="NCBI Taxonomy" id="161895"/>
    <lineage>
        <taxon>Bacteria</taxon>
        <taxon>Bacillati</taxon>
        <taxon>Actinomycetota</taxon>
        <taxon>Actinomycetes</taxon>
        <taxon>Mycobacteriales</taxon>
        <taxon>Corynebacteriaceae</taxon>
        <taxon>Corynebacterium</taxon>
    </lineage>
</organism>
<keyword evidence="4" id="KW-0238">DNA-binding</keyword>
<keyword evidence="2" id="KW-0663">Pyridoxal phosphate</keyword>
<feature type="domain" description="HTH gntR-type" evidence="6">
    <location>
        <begin position="11"/>
        <end position="79"/>
    </location>
</feature>
<dbReference type="AlphaFoldDB" id="A0A1L7D518"/>
<dbReference type="Pfam" id="PF00155">
    <property type="entry name" value="Aminotran_1_2"/>
    <property type="match status" value="1"/>
</dbReference>
<gene>
    <name evidence="7" type="ORF">CPHO_09950</name>
</gene>
<dbReference type="KEGG" id="cpho:CPHO_09950"/>
<dbReference type="EMBL" id="CP009249">
    <property type="protein sequence ID" value="APT93157.1"/>
    <property type="molecule type" value="Genomic_DNA"/>
</dbReference>
<dbReference type="CDD" id="cd00609">
    <property type="entry name" value="AAT_like"/>
    <property type="match status" value="1"/>
</dbReference>
<evidence type="ECO:0000259" key="6">
    <source>
        <dbReference type="PROSITE" id="PS50949"/>
    </source>
</evidence>
<keyword evidence="5" id="KW-0804">Transcription</keyword>
<name>A0A1L7D518_9CORY</name>
<dbReference type="SUPFAM" id="SSF46785">
    <property type="entry name" value="Winged helix' DNA-binding domain"/>
    <property type="match status" value="1"/>
</dbReference>
<dbReference type="SUPFAM" id="SSF53383">
    <property type="entry name" value="PLP-dependent transferases"/>
    <property type="match status" value="1"/>
</dbReference>
<keyword evidence="8" id="KW-1185">Reference proteome</keyword>
<dbReference type="PANTHER" id="PTHR46577:SF1">
    <property type="entry name" value="HTH-TYPE TRANSCRIPTIONAL REGULATORY PROTEIN GABR"/>
    <property type="match status" value="1"/>
</dbReference>
<evidence type="ECO:0000256" key="5">
    <source>
        <dbReference type="ARBA" id="ARBA00023163"/>
    </source>
</evidence>
<keyword evidence="3" id="KW-0805">Transcription regulation</keyword>
<evidence type="ECO:0000313" key="8">
    <source>
        <dbReference type="Proteomes" id="UP000185491"/>
    </source>
</evidence>
<dbReference type="Gene3D" id="1.10.10.10">
    <property type="entry name" value="Winged helix-like DNA-binding domain superfamily/Winged helix DNA-binding domain"/>
    <property type="match status" value="1"/>
</dbReference>
<proteinExistence type="inferred from homology"/>
<dbReference type="InterPro" id="IPR051446">
    <property type="entry name" value="HTH_trans_reg/aminotransferase"/>
</dbReference>
<dbReference type="InterPro" id="IPR036388">
    <property type="entry name" value="WH-like_DNA-bd_sf"/>
</dbReference>
<dbReference type="OrthoDB" id="199743at2"/>
<evidence type="ECO:0000256" key="3">
    <source>
        <dbReference type="ARBA" id="ARBA00023015"/>
    </source>
</evidence>
<dbReference type="Gene3D" id="3.40.640.10">
    <property type="entry name" value="Type I PLP-dependent aspartate aminotransferase-like (Major domain)"/>
    <property type="match status" value="1"/>
</dbReference>
<dbReference type="PROSITE" id="PS50949">
    <property type="entry name" value="HTH_GNTR"/>
    <property type="match status" value="1"/>
</dbReference>
<comment type="similarity">
    <text evidence="1">In the C-terminal section; belongs to the class-I pyridoxal-phosphate-dependent aminotransferase family.</text>
</comment>
<reference evidence="7 8" key="1">
    <citation type="submission" date="2014-08" db="EMBL/GenBank/DDBJ databases">
        <title>Complete genome sequence of Corynebacterium phocae M408/89/1(T)(=DSM 44612(T)), isolated from the common seal (Phoca vitulina).</title>
        <authorList>
            <person name="Ruckert C."/>
            <person name="Albersmeier A."/>
            <person name="Winkler A."/>
            <person name="Kalinowski J."/>
        </authorList>
    </citation>
    <scope>NUCLEOTIDE SEQUENCE [LARGE SCALE GENOMIC DNA]</scope>
    <source>
        <strain evidence="7 8">M408/89/1</strain>
    </source>
</reference>
<evidence type="ECO:0000256" key="4">
    <source>
        <dbReference type="ARBA" id="ARBA00023125"/>
    </source>
</evidence>
<dbReference type="InterPro" id="IPR000524">
    <property type="entry name" value="Tscrpt_reg_HTH_GntR"/>
</dbReference>
<evidence type="ECO:0000256" key="2">
    <source>
        <dbReference type="ARBA" id="ARBA00022898"/>
    </source>
</evidence>
<sequence length="444" mass="46958">MHLVLSPTDPRTLPVQICAGIREQIQRQILSPGQELPSTRALAAQLGISRGSVVTAYDQLLAEGYLEAAIGSGTRVCAQLLHTTVSPEPASSPPPTPGPALELTPGLADTARIVTPEWRAAWREAATGLGPSPAQGHERLREEVAAHLGHMRGLSVSPDRIVITAGARDGLTTLIRAAFAPGSRFGVESPGYPSLRRIPSALGHRVVDVPADKHGVTVPADVDALIVTPSHQYPFGGSLPAPRRTALAAWARESTGLLIEDDFDSELRYAGAPLPALAALEPDNTVLLGTFSSVISPSIGCGYVVLPPRLVEPVLQDRELFGQPVSAITQKALANFLASGALRRHTGRMRRAYKRRRDLVYAAFASLPGTQLLPIHGGLHAVVLCDRPADEVIPQARARGVGVTALAHYWGGHQGEAANGLVLGFGHVTDQELVKALEVVVSCL</sequence>
<dbReference type="GO" id="GO:0003700">
    <property type="term" value="F:DNA-binding transcription factor activity"/>
    <property type="evidence" value="ECO:0007669"/>
    <property type="project" value="InterPro"/>
</dbReference>
<dbReference type="SMART" id="SM00345">
    <property type="entry name" value="HTH_GNTR"/>
    <property type="match status" value="1"/>
</dbReference>
<dbReference type="PANTHER" id="PTHR46577">
    <property type="entry name" value="HTH-TYPE TRANSCRIPTIONAL REGULATORY PROTEIN GABR"/>
    <property type="match status" value="1"/>
</dbReference>
<protein>
    <submittedName>
        <fullName evidence="7">GntR family transcriptional regulator</fullName>
    </submittedName>
</protein>
<accession>A0A1L7D518</accession>
<dbReference type="InterPro" id="IPR015421">
    <property type="entry name" value="PyrdxlP-dep_Trfase_major"/>
</dbReference>
<dbReference type="Proteomes" id="UP000185491">
    <property type="component" value="Chromosome"/>
</dbReference>
<dbReference type="InterPro" id="IPR036390">
    <property type="entry name" value="WH_DNA-bd_sf"/>
</dbReference>
<evidence type="ECO:0000256" key="1">
    <source>
        <dbReference type="ARBA" id="ARBA00005384"/>
    </source>
</evidence>
<dbReference type="InterPro" id="IPR004839">
    <property type="entry name" value="Aminotransferase_I/II_large"/>
</dbReference>
<evidence type="ECO:0000313" key="7">
    <source>
        <dbReference type="EMBL" id="APT93157.1"/>
    </source>
</evidence>
<dbReference type="GO" id="GO:0003677">
    <property type="term" value="F:DNA binding"/>
    <property type="evidence" value="ECO:0007669"/>
    <property type="project" value="UniProtKB-KW"/>
</dbReference>